<accession>A0A4V3Z530</accession>
<evidence type="ECO:0000313" key="1">
    <source>
        <dbReference type="EMBL" id="THJ64989.1"/>
    </source>
</evidence>
<sequence>MRIATDCHAQNLKMLLFIRQAWVIAQDVPLPELSPAPDVGASHIPTTPPREVWENRWKREWNRIWAWYDSRKVRGAAISQEEMQDISRPGQELHPIVPPFWSVEYGTDGLDLTAFTTWDEMTLPVLPLRTARAATPALVAAWRDGLTTIIVLPYSGYFAERLSTSHLVVSAETRQDPDLYSRALTTQR</sequence>
<proteinExistence type="predicted"/>
<dbReference type="AlphaFoldDB" id="A0A4V3Z530"/>
<dbReference type="OrthoDB" id="4933261at2"/>
<evidence type="ECO:0000313" key="2">
    <source>
        <dbReference type="Proteomes" id="UP000305233"/>
    </source>
</evidence>
<comment type="caution">
    <text evidence="1">The sequence shown here is derived from an EMBL/GenBank/DDBJ whole genome shotgun (WGS) entry which is preliminary data.</text>
</comment>
<dbReference type="RefSeq" id="WP_136455568.1">
    <property type="nucleotide sequence ID" value="NZ_SSWH01000014.1"/>
</dbReference>
<dbReference type="Proteomes" id="UP000305233">
    <property type="component" value="Unassembled WGS sequence"/>
</dbReference>
<name>A0A4V3Z530_9MICC</name>
<organism evidence="1 2">
    <name type="scientific">Arthrobacter echini</name>
    <dbReference type="NCBI Taxonomy" id="1529066"/>
    <lineage>
        <taxon>Bacteria</taxon>
        <taxon>Bacillati</taxon>
        <taxon>Actinomycetota</taxon>
        <taxon>Actinomycetes</taxon>
        <taxon>Micrococcales</taxon>
        <taxon>Micrococcaceae</taxon>
        <taxon>Arthrobacter</taxon>
    </lineage>
</organism>
<keyword evidence="2" id="KW-1185">Reference proteome</keyword>
<dbReference type="EMBL" id="SSWH01000014">
    <property type="protein sequence ID" value="THJ64989.1"/>
    <property type="molecule type" value="Genomic_DNA"/>
</dbReference>
<reference evidence="1 2" key="1">
    <citation type="submission" date="2019-04" db="EMBL/GenBank/DDBJ databases">
        <authorList>
            <person name="Liu Q."/>
            <person name="Xin Y.-H."/>
        </authorList>
    </citation>
    <scope>NUCLEOTIDE SEQUENCE [LARGE SCALE GENOMIC DNA]</scope>
    <source>
        <strain evidence="1 2">AM23</strain>
    </source>
</reference>
<gene>
    <name evidence="1" type="ORF">E8P82_13470</name>
</gene>
<protein>
    <submittedName>
        <fullName evidence="1">Uncharacterized protein</fullName>
    </submittedName>
</protein>